<dbReference type="Pfam" id="PF00184">
    <property type="entry name" value="Hormone_5"/>
    <property type="match status" value="1"/>
</dbReference>
<dbReference type="SMART" id="SM00003">
    <property type="entry name" value="NH"/>
    <property type="match status" value="1"/>
</dbReference>
<dbReference type="InterPro" id="IPR000981">
    <property type="entry name" value="Neurhyp_horm"/>
</dbReference>
<dbReference type="EMBL" id="MT920922">
    <property type="protein sequence ID" value="QVX19925.1"/>
    <property type="molecule type" value="mRNA"/>
</dbReference>
<organism evidence="5">
    <name type="scientific">Lethrus apterus</name>
    <dbReference type="NCBI Taxonomy" id="1612427"/>
    <lineage>
        <taxon>Eukaryota</taxon>
        <taxon>Metazoa</taxon>
        <taxon>Ecdysozoa</taxon>
        <taxon>Arthropoda</taxon>
        <taxon>Hexapoda</taxon>
        <taxon>Insecta</taxon>
        <taxon>Pterygota</taxon>
        <taxon>Neoptera</taxon>
        <taxon>Endopterygota</taxon>
        <taxon>Coleoptera</taxon>
        <taxon>Polyphaga</taxon>
        <taxon>Scarabaeiformia</taxon>
        <taxon>Geotrupidae</taxon>
        <taxon>Lethrus</taxon>
    </lineage>
</organism>
<comment type="similarity">
    <text evidence="1">Belongs to the vasopressin/oxytocin family.</text>
</comment>
<dbReference type="InterPro" id="IPR022423">
    <property type="entry name" value="Neurohypophysial_hormone_CS"/>
</dbReference>
<feature type="signal peptide" evidence="4">
    <location>
        <begin position="1"/>
        <end position="19"/>
    </location>
</feature>
<dbReference type="GO" id="GO:0005185">
    <property type="term" value="F:neurohypophyseal hormone activity"/>
    <property type="evidence" value="ECO:0007669"/>
    <property type="project" value="InterPro"/>
</dbReference>
<evidence type="ECO:0000256" key="3">
    <source>
        <dbReference type="ARBA" id="ARBA00023157"/>
    </source>
</evidence>
<gene>
    <name evidence="5" type="primary">IT</name>
</gene>
<evidence type="ECO:0000256" key="1">
    <source>
        <dbReference type="ARBA" id="ARBA00007369"/>
    </source>
</evidence>
<sequence length="150" mass="16779">MFKIVVLFCAFYIISEISGCLIVNCPRGGKRSDRFNSIEGNVKRCVSCGPGRTGQCFGENICCGTFGCLIATQETIVCQKEGLFQEYEPCIAGRSFCNKHRGRCAADGICCDQESCRIDQSCNLDKGVPFFKNNFYNLLNYPNIKEYNNE</sequence>
<dbReference type="PROSITE" id="PS00264">
    <property type="entry name" value="NEUROHYPOPHYS_HORM"/>
    <property type="match status" value="1"/>
</dbReference>
<protein>
    <submittedName>
        <fullName evidence="5">Inotocin</fullName>
    </submittedName>
</protein>
<feature type="chain" id="PRO_5034693681" evidence="4">
    <location>
        <begin position="20"/>
        <end position="150"/>
    </location>
</feature>
<dbReference type="PANTHER" id="PTHR11681:SF5">
    <property type="entry name" value="ISOTOCIN"/>
    <property type="match status" value="1"/>
</dbReference>
<accession>A0A8E7MED3</accession>
<dbReference type="GO" id="GO:0005615">
    <property type="term" value="C:extracellular space"/>
    <property type="evidence" value="ECO:0007669"/>
    <property type="project" value="TreeGrafter"/>
</dbReference>
<dbReference type="AlphaFoldDB" id="A0A8E7MED3"/>
<proteinExistence type="evidence at transcript level"/>
<keyword evidence="2 4" id="KW-0732">Signal</keyword>
<name>A0A8E7MED3_9SCAR</name>
<evidence type="ECO:0000256" key="4">
    <source>
        <dbReference type="SAM" id="SignalP"/>
    </source>
</evidence>
<keyword evidence="3" id="KW-1015">Disulfide bond</keyword>
<dbReference type="PANTHER" id="PTHR11681">
    <property type="entry name" value="NEUROPHYSIN"/>
    <property type="match status" value="1"/>
</dbReference>
<evidence type="ECO:0000313" key="5">
    <source>
        <dbReference type="EMBL" id="QVX19925.1"/>
    </source>
</evidence>
<evidence type="ECO:0000256" key="2">
    <source>
        <dbReference type="ARBA" id="ARBA00022729"/>
    </source>
</evidence>
<dbReference type="GO" id="GO:0030141">
    <property type="term" value="C:secretory granule"/>
    <property type="evidence" value="ECO:0007669"/>
    <property type="project" value="TreeGrafter"/>
</dbReference>
<reference evidence="5" key="1">
    <citation type="journal article" date="2021" name="J. Insect Physiol.">
        <title>Inotocin, a potential modulator of reproductive behaviours in a biparental beetle, Lethrus apterus.</title>
        <authorList>
            <person name="Nagy N.A."/>
            <person name="Nemeth Z."/>
            <person name="Juhasz E."/>
            <person name="Poliska S."/>
            <person name="Racz R."/>
            <person name="Kiss J."/>
            <person name="Kosztolanyi A."/>
            <person name="Barta Z."/>
        </authorList>
    </citation>
    <scope>NUCLEOTIDE SEQUENCE</scope>
    <source>
        <strain evidence="5">LaInoH</strain>
    </source>
</reference>